<evidence type="ECO:0000256" key="6">
    <source>
        <dbReference type="ARBA" id="ARBA00022737"/>
    </source>
</evidence>
<sequence>MEQRKREREIARGYLVGCVAVVLLWTVASAQLRYSISEEVEDGTMVGNIARDLGLDKNTLKDRKYRIVSSTADPLFYVNPNDGVLYVSRKIDREDVCAQSSACVINVKTVLENPLEVHYVEVEVADINDHEPIFHEKDKKLEISESVLPGARIQLKAALDRDIGQFSVQQYKLSNNDHFRLEVKDKGDDGKIPILVVQKSLDREIAGSHSLILKALDGGKPPKSGDMNILVNVLDINDNAPAFPKHDYSFTLSENIPLGTIVVQVNATDLDDGPNGEIVYSFKNPLEVHYVGVDVLDINDHAPVFPEENKILEISESVLPGARFQLKPSRDLDSGQFSVQQYKLNHNDHFRLEVRDKGDDGKIPILVLQKALDREAAHSHSLVLTALDGGKPPKSGDMNILVNVLDVNDNTPIFSKDLYSVKLNENAPVGTEVIQVNATDPDHSQNGEVVYSFGNSVSNNVFNLFDIDQSTGKITVKGLLDYEQKDKYEIEIQASDRGLAPLTTEKSVIIKIVDVNDNAPEIEVTSFSSSIPEDSRPGTTVAIISVNDLDSGVNGKVICSLGDDVPFALSPSLQDKMYSLVTKSPLDREKQSQYELTITAKDAGQPPLSSEKTISVTVSDVNDNSPEFSLSPYTFYVTEGNSPGASVFAVKASDRDENDNARISYHIIRDGSEDNKVTSFLNINSENGEILALKSFDFETMKTFQFQVVASDSGTPSLSNNVTVNVFILDQNDNAPVILYPLSSNGSTKGVEEIPRNVNAGHLVTKVRAYDADIGYNGWLLFSLQEVTDHSLFALDRYTGQIRTLRSFTETDEAEHKLLILVKDNGNVSLSATATVIVKLVEPKEAFAASDVKSAAKDDEDSNVIFYLMITLGAVSVLFLVSIIVLIAMQCSKSTDYTSKYLPETNYDGTLCHSIQYRSGEKRYMLVGPRMSIGSTIVPGSHANTLVLPDRRRTSEEVRKTLFKQLQRLHPGSERQCSSHPVSTQLQRFGSSQSL</sequence>
<evidence type="ECO:0000256" key="11">
    <source>
        <dbReference type="ARBA" id="ARBA00023180"/>
    </source>
</evidence>
<dbReference type="GO" id="GO:0005886">
    <property type="term" value="C:plasma membrane"/>
    <property type="evidence" value="ECO:0007669"/>
    <property type="project" value="UniProtKB-SubCell"/>
</dbReference>
<dbReference type="InterPro" id="IPR013164">
    <property type="entry name" value="Cadherin_N"/>
</dbReference>
<evidence type="ECO:0000256" key="14">
    <source>
        <dbReference type="SAM" id="Phobius"/>
    </source>
</evidence>
<evidence type="ECO:0000256" key="9">
    <source>
        <dbReference type="ARBA" id="ARBA00022989"/>
    </source>
</evidence>
<reference evidence="16" key="1">
    <citation type="submission" date="2025-08" db="UniProtKB">
        <authorList>
            <consortium name="Ensembl"/>
        </authorList>
    </citation>
    <scope>IDENTIFICATION</scope>
</reference>
<dbReference type="PRINTS" id="PR00205">
    <property type="entry name" value="CADHERIN"/>
</dbReference>
<dbReference type="CDD" id="cd11304">
    <property type="entry name" value="Cadherin_repeat"/>
    <property type="match status" value="7"/>
</dbReference>
<keyword evidence="8" id="KW-0130">Cell adhesion</keyword>
<dbReference type="PROSITE" id="PS00232">
    <property type="entry name" value="CADHERIN_1"/>
    <property type="match status" value="4"/>
</dbReference>
<dbReference type="FunFam" id="2.60.40.60:FF:000002">
    <property type="entry name" value="Protocadherin alpha 2"/>
    <property type="match status" value="1"/>
</dbReference>
<evidence type="ECO:0000256" key="4">
    <source>
        <dbReference type="ARBA" id="ARBA00022692"/>
    </source>
</evidence>
<dbReference type="GO" id="GO:0005509">
    <property type="term" value="F:calcium ion binding"/>
    <property type="evidence" value="ECO:0007669"/>
    <property type="project" value="UniProtKB-UniRule"/>
</dbReference>
<protein>
    <submittedName>
        <fullName evidence="16">Protocadherin alpha-8-like</fullName>
    </submittedName>
</protein>
<evidence type="ECO:0000256" key="10">
    <source>
        <dbReference type="ARBA" id="ARBA00023136"/>
    </source>
</evidence>
<dbReference type="FunFam" id="2.60.40.60:FF:000129">
    <property type="entry name" value="protocadherin alpha-C2 isoform X1"/>
    <property type="match status" value="1"/>
</dbReference>
<keyword evidence="11" id="KW-0325">Glycoprotein</keyword>
<evidence type="ECO:0000256" key="13">
    <source>
        <dbReference type="SAM" id="MobiDB-lite"/>
    </source>
</evidence>
<feature type="transmembrane region" description="Helical" evidence="14">
    <location>
        <begin position="864"/>
        <end position="889"/>
    </location>
</feature>
<evidence type="ECO:0000313" key="16">
    <source>
        <dbReference type="Ensembl" id="ENSHBUP00000007943.1"/>
    </source>
</evidence>
<dbReference type="FunFam" id="2.60.40.60:FF:000006">
    <property type="entry name" value="Protocadherin alpha 2"/>
    <property type="match status" value="1"/>
</dbReference>
<evidence type="ECO:0000256" key="1">
    <source>
        <dbReference type="ARBA" id="ARBA00003436"/>
    </source>
</evidence>
<evidence type="ECO:0000313" key="17">
    <source>
        <dbReference type="Proteomes" id="UP000264840"/>
    </source>
</evidence>
<dbReference type="InterPro" id="IPR020894">
    <property type="entry name" value="Cadherin_CS"/>
</dbReference>
<keyword evidence="17" id="KW-1185">Reference proteome</keyword>
<feature type="domain" description="Cadherin" evidence="15">
    <location>
        <begin position="28"/>
        <end position="134"/>
    </location>
</feature>
<dbReference type="InterPro" id="IPR050174">
    <property type="entry name" value="Protocadherin/Cadherin-CA"/>
</dbReference>
<dbReference type="InterPro" id="IPR032455">
    <property type="entry name" value="Cadherin_C"/>
</dbReference>
<evidence type="ECO:0000256" key="5">
    <source>
        <dbReference type="ARBA" id="ARBA00022729"/>
    </source>
</evidence>
<dbReference type="FunFam" id="2.60.40.60:FF:000004">
    <property type="entry name" value="Protocadherin 1 gamma 2"/>
    <property type="match status" value="1"/>
</dbReference>
<evidence type="ECO:0000259" key="15">
    <source>
        <dbReference type="PROSITE" id="PS50268"/>
    </source>
</evidence>
<keyword evidence="3" id="KW-1003">Cell membrane</keyword>
<keyword evidence="6" id="KW-0677">Repeat</keyword>
<organism evidence="16 17">
    <name type="scientific">Haplochromis burtoni</name>
    <name type="common">Burton's mouthbrooder</name>
    <name type="synonym">Chromis burtoni</name>
    <dbReference type="NCBI Taxonomy" id="8153"/>
    <lineage>
        <taxon>Eukaryota</taxon>
        <taxon>Metazoa</taxon>
        <taxon>Chordata</taxon>
        <taxon>Craniata</taxon>
        <taxon>Vertebrata</taxon>
        <taxon>Euteleostomi</taxon>
        <taxon>Actinopterygii</taxon>
        <taxon>Neopterygii</taxon>
        <taxon>Teleostei</taxon>
        <taxon>Neoteleostei</taxon>
        <taxon>Acanthomorphata</taxon>
        <taxon>Ovalentaria</taxon>
        <taxon>Cichlomorphae</taxon>
        <taxon>Cichliformes</taxon>
        <taxon>Cichlidae</taxon>
        <taxon>African cichlids</taxon>
        <taxon>Pseudocrenilabrinae</taxon>
        <taxon>Haplochromini</taxon>
        <taxon>Haplochromis</taxon>
    </lineage>
</organism>
<name>A0A3Q2VIW8_HAPBU</name>
<feature type="domain" description="Cadherin" evidence="15">
    <location>
        <begin position="629"/>
        <end position="738"/>
    </location>
</feature>
<keyword evidence="7 12" id="KW-0106">Calcium</keyword>
<dbReference type="SUPFAM" id="SSF49313">
    <property type="entry name" value="Cadherin-like"/>
    <property type="match status" value="8"/>
</dbReference>
<dbReference type="Pfam" id="PF16492">
    <property type="entry name" value="Cadherin_C_2"/>
    <property type="match status" value="1"/>
</dbReference>
<feature type="domain" description="Cadherin" evidence="15">
    <location>
        <begin position="135"/>
        <end position="243"/>
    </location>
</feature>
<keyword evidence="4 14" id="KW-0812">Transmembrane</keyword>
<evidence type="ECO:0000256" key="8">
    <source>
        <dbReference type="ARBA" id="ARBA00022889"/>
    </source>
</evidence>
<evidence type="ECO:0000256" key="12">
    <source>
        <dbReference type="PROSITE-ProRule" id="PRU00043"/>
    </source>
</evidence>
<keyword evidence="9 14" id="KW-1133">Transmembrane helix</keyword>
<feature type="domain" description="Cadherin" evidence="15">
    <location>
        <begin position="523"/>
        <end position="628"/>
    </location>
</feature>
<dbReference type="GeneTree" id="ENSGT00940000165118"/>
<dbReference type="STRING" id="8153.ENSHBUP00000007943"/>
<dbReference type="GO" id="GO:0007156">
    <property type="term" value="P:homophilic cell adhesion via plasma membrane adhesion molecules"/>
    <property type="evidence" value="ECO:0007669"/>
    <property type="project" value="InterPro"/>
</dbReference>
<dbReference type="AlphaFoldDB" id="A0A3Q2VIW8"/>
<dbReference type="SMART" id="SM00112">
    <property type="entry name" value="CA"/>
    <property type="match status" value="7"/>
</dbReference>
<keyword evidence="10 14" id="KW-0472">Membrane</keyword>
<feature type="region of interest" description="Disordered" evidence="13">
    <location>
        <begin position="973"/>
        <end position="995"/>
    </location>
</feature>
<dbReference type="InterPro" id="IPR015919">
    <property type="entry name" value="Cadherin-like_sf"/>
</dbReference>
<dbReference type="PROSITE" id="PS50268">
    <property type="entry name" value="CADHERIN_2"/>
    <property type="match status" value="7"/>
</dbReference>
<dbReference type="GO" id="GO:0009653">
    <property type="term" value="P:anatomical structure morphogenesis"/>
    <property type="evidence" value="ECO:0007669"/>
    <property type="project" value="UniProtKB-ARBA"/>
</dbReference>
<feature type="domain" description="Cadherin" evidence="15">
    <location>
        <begin position="415"/>
        <end position="522"/>
    </location>
</feature>
<dbReference type="PANTHER" id="PTHR24028">
    <property type="entry name" value="CADHERIN-87A"/>
    <property type="match status" value="1"/>
</dbReference>
<dbReference type="Ensembl" id="ENSHBUT00000002792.1">
    <property type="protein sequence ID" value="ENSHBUP00000007943.1"/>
    <property type="gene ID" value="ENSHBUG00000009443.1"/>
</dbReference>
<dbReference type="FunFam" id="2.60.40.60:FF:000001">
    <property type="entry name" value="Protocadherin alpha 2"/>
    <property type="match status" value="1"/>
</dbReference>
<evidence type="ECO:0000256" key="7">
    <source>
        <dbReference type="ARBA" id="ARBA00022837"/>
    </source>
</evidence>
<feature type="domain" description="Cadherin" evidence="15">
    <location>
        <begin position="753"/>
        <end position="852"/>
    </location>
</feature>
<dbReference type="Pfam" id="PF08266">
    <property type="entry name" value="Cadherin_2"/>
    <property type="match status" value="1"/>
</dbReference>
<dbReference type="PANTHER" id="PTHR24028:SF290">
    <property type="entry name" value="PROTOCADHERIN 2 ALPHA A 15-RELATED"/>
    <property type="match status" value="1"/>
</dbReference>
<feature type="domain" description="Cadherin" evidence="15">
    <location>
        <begin position="244"/>
        <end position="414"/>
    </location>
</feature>
<dbReference type="InterPro" id="IPR002126">
    <property type="entry name" value="Cadherin-like_dom"/>
</dbReference>
<comment type="function">
    <text evidence="1">Potential calcium-dependent cell-adhesion protein. May be involved in the establishment and maintenance of specific neuronal connections in the brain.</text>
</comment>
<keyword evidence="5" id="KW-0732">Signal</keyword>
<dbReference type="FunFam" id="2.60.40.60:FF:000007">
    <property type="entry name" value="Protocadherin alpha 2"/>
    <property type="match status" value="2"/>
</dbReference>
<evidence type="ECO:0000256" key="2">
    <source>
        <dbReference type="ARBA" id="ARBA00004251"/>
    </source>
</evidence>
<comment type="subcellular location">
    <subcellularLocation>
        <location evidence="2">Cell membrane</location>
        <topology evidence="2">Single-pass type I membrane protein</topology>
    </subcellularLocation>
</comment>
<proteinExistence type="predicted"/>
<dbReference type="Gene3D" id="2.60.40.60">
    <property type="entry name" value="Cadherins"/>
    <property type="match status" value="8"/>
</dbReference>
<accession>A0A3Q2VIW8</accession>
<reference evidence="16" key="2">
    <citation type="submission" date="2025-09" db="UniProtKB">
        <authorList>
            <consortium name="Ensembl"/>
        </authorList>
    </citation>
    <scope>IDENTIFICATION</scope>
</reference>
<feature type="compositionally biased region" description="Polar residues" evidence="13">
    <location>
        <begin position="975"/>
        <end position="995"/>
    </location>
</feature>
<dbReference type="Proteomes" id="UP000264840">
    <property type="component" value="Unplaced"/>
</dbReference>
<dbReference type="Pfam" id="PF00028">
    <property type="entry name" value="Cadherin"/>
    <property type="match status" value="5"/>
</dbReference>
<evidence type="ECO:0000256" key="3">
    <source>
        <dbReference type="ARBA" id="ARBA00022475"/>
    </source>
</evidence>